<dbReference type="PANTHER" id="PTHR43504:SF1">
    <property type="entry name" value="ISOCITRATE DEHYDROGENASE [NADP]"/>
    <property type="match status" value="1"/>
</dbReference>
<evidence type="ECO:0000313" key="19">
    <source>
        <dbReference type="EMBL" id="ASJ17549.1"/>
    </source>
</evidence>
<dbReference type="NCBIfam" id="NF005036">
    <property type="entry name" value="PRK06451.1"/>
    <property type="match status" value="1"/>
</dbReference>
<evidence type="ECO:0000256" key="5">
    <source>
        <dbReference type="ARBA" id="ARBA00022435"/>
    </source>
</evidence>
<keyword evidence="9 14" id="KW-0521">NADP</keyword>
<keyword evidence="11 15" id="KW-0464">Manganese</keyword>
<dbReference type="InterPro" id="IPR004439">
    <property type="entry name" value="Isocitrate_DH_NADP_dimer_prok"/>
</dbReference>
<evidence type="ECO:0000256" key="9">
    <source>
        <dbReference type="ARBA" id="ARBA00022857"/>
    </source>
</evidence>
<dbReference type="Pfam" id="PF00180">
    <property type="entry name" value="Iso_dh"/>
    <property type="match status" value="1"/>
</dbReference>
<feature type="binding site" evidence="13">
    <location>
        <position position="109"/>
    </location>
    <ligand>
        <name>D-threo-isocitrate</name>
        <dbReference type="ChEBI" id="CHEBI:15562"/>
    </ligand>
</feature>
<evidence type="ECO:0000256" key="14">
    <source>
        <dbReference type="PIRSR" id="PIRSR604439-2"/>
    </source>
</evidence>
<dbReference type="EMBL" id="CP015193">
    <property type="protein sequence ID" value="ASJ17549.1"/>
    <property type="molecule type" value="Genomic_DNA"/>
</dbReference>
<comment type="cofactor">
    <cofactor evidence="15">
        <name>Mg(2+)</name>
        <dbReference type="ChEBI" id="CHEBI:18420"/>
    </cofactor>
    <cofactor evidence="15">
        <name>Mn(2+)</name>
        <dbReference type="ChEBI" id="CHEBI:29035"/>
    </cofactor>
    <text evidence="15">Binds 1 Mg(2+) or Mn(2+) ion per subunit.</text>
</comment>
<feature type="modified residue" description="Phosphoserine" evidence="17">
    <location>
        <position position="109"/>
    </location>
</feature>
<feature type="site" description="Critical for catalysis" evidence="16">
    <location>
        <position position="222"/>
    </location>
</feature>
<feature type="binding site" evidence="13">
    <location>
        <position position="111"/>
    </location>
    <ligand>
        <name>D-threo-isocitrate</name>
        <dbReference type="ChEBI" id="CHEBI:15562"/>
    </ligand>
</feature>
<evidence type="ECO:0000256" key="3">
    <source>
        <dbReference type="ARBA" id="ARBA00011738"/>
    </source>
</evidence>
<evidence type="ECO:0000256" key="17">
    <source>
        <dbReference type="PIRSR" id="PIRSR604439-5"/>
    </source>
</evidence>
<gene>
    <name evidence="19" type="ORF">A3L04_02575</name>
</gene>
<feature type="binding site" evidence="15">
    <location>
        <position position="291"/>
    </location>
    <ligand>
        <name>Mg(2+)</name>
        <dbReference type="ChEBI" id="CHEBI:18420"/>
    </ligand>
</feature>
<keyword evidence="8 15" id="KW-0460">Magnesium</keyword>
<dbReference type="GO" id="GO:0006097">
    <property type="term" value="P:glyoxylate cycle"/>
    <property type="evidence" value="ECO:0007669"/>
    <property type="project" value="UniProtKB-KW"/>
</dbReference>
<dbReference type="EC" id="1.1.1.42" evidence="4"/>
<dbReference type="AlphaFoldDB" id="A0A2Z2NHN5"/>
<evidence type="ECO:0000256" key="15">
    <source>
        <dbReference type="PIRSR" id="PIRSR604439-3"/>
    </source>
</evidence>
<keyword evidence="20" id="KW-1185">Reference proteome</keyword>
<dbReference type="GO" id="GO:0000287">
    <property type="term" value="F:magnesium ion binding"/>
    <property type="evidence" value="ECO:0007669"/>
    <property type="project" value="InterPro"/>
</dbReference>
<evidence type="ECO:0000256" key="12">
    <source>
        <dbReference type="ARBA" id="ARBA00023554"/>
    </source>
</evidence>
<feature type="binding site" evidence="13">
    <location>
        <position position="125"/>
    </location>
    <ligand>
        <name>D-threo-isocitrate</name>
        <dbReference type="ChEBI" id="CHEBI:15562"/>
    </ligand>
</feature>
<feature type="modified residue" description="N6-succinyllysine" evidence="17">
    <location>
        <position position="96"/>
    </location>
</feature>
<evidence type="ECO:0000313" key="20">
    <source>
        <dbReference type="Proteomes" id="UP000250189"/>
    </source>
</evidence>
<evidence type="ECO:0000256" key="10">
    <source>
        <dbReference type="ARBA" id="ARBA00023002"/>
    </source>
</evidence>
<dbReference type="RefSeq" id="WP_068579455.1">
    <property type="nucleotide sequence ID" value="NZ_CP015193.1"/>
</dbReference>
<comment type="cofactor">
    <cofactor evidence="1">
        <name>Mn(2+)</name>
        <dbReference type="ChEBI" id="CHEBI:29035"/>
    </cofactor>
</comment>
<evidence type="ECO:0000256" key="8">
    <source>
        <dbReference type="ARBA" id="ARBA00022842"/>
    </source>
</evidence>
<dbReference type="GeneID" id="33321423"/>
<feature type="binding site" evidence="13">
    <location>
        <position position="148"/>
    </location>
    <ligand>
        <name>D-threo-isocitrate</name>
        <dbReference type="ChEBI" id="CHEBI:15562"/>
    </ligand>
</feature>
<evidence type="ECO:0000256" key="7">
    <source>
        <dbReference type="ARBA" id="ARBA00022723"/>
    </source>
</evidence>
<accession>A0A2Z2NHN5</accession>
<evidence type="ECO:0000256" key="2">
    <source>
        <dbReference type="ARBA" id="ARBA00007769"/>
    </source>
</evidence>
<dbReference type="InterPro" id="IPR019818">
    <property type="entry name" value="IsoCit/isopropylmalate_DH_CS"/>
</dbReference>
<organism evidence="19 20">
    <name type="scientific">Thermococcus chitonophagus</name>
    <dbReference type="NCBI Taxonomy" id="54262"/>
    <lineage>
        <taxon>Archaea</taxon>
        <taxon>Methanobacteriati</taxon>
        <taxon>Methanobacteriota</taxon>
        <taxon>Thermococci</taxon>
        <taxon>Thermococcales</taxon>
        <taxon>Thermococcaceae</taxon>
        <taxon>Thermococcus</taxon>
    </lineage>
</organism>
<evidence type="ECO:0000256" key="16">
    <source>
        <dbReference type="PIRSR" id="PIRSR604439-4"/>
    </source>
</evidence>
<comment type="catalytic activity">
    <reaction evidence="12">
        <text>D-threo-isocitrate + NADP(+) = 2-oxoglutarate + CO2 + NADPH</text>
        <dbReference type="Rhea" id="RHEA:19629"/>
        <dbReference type="ChEBI" id="CHEBI:15562"/>
        <dbReference type="ChEBI" id="CHEBI:16526"/>
        <dbReference type="ChEBI" id="CHEBI:16810"/>
        <dbReference type="ChEBI" id="CHEBI:57783"/>
        <dbReference type="ChEBI" id="CHEBI:58349"/>
        <dbReference type="EC" id="1.1.1.42"/>
    </reaction>
</comment>
<feature type="binding site" evidence="14">
    <location>
        <position position="379"/>
    </location>
    <ligand>
        <name>NADP(+)</name>
        <dbReference type="ChEBI" id="CHEBI:58349"/>
    </ligand>
</feature>
<proteinExistence type="inferred from homology"/>
<comment type="similarity">
    <text evidence="2">Belongs to the isocitrate and isopropylmalate dehydrogenases family.</text>
</comment>
<evidence type="ECO:0000256" key="13">
    <source>
        <dbReference type="PIRSR" id="PIRSR604439-1"/>
    </source>
</evidence>
<name>A0A2Z2NHN5_9EURY</name>
<dbReference type="PROSITE" id="PS00470">
    <property type="entry name" value="IDH_IMDH"/>
    <property type="match status" value="1"/>
</dbReference>
<sequence length="401" mass="44142">MEMKLPEEGKIAEVRGGKLEVPDEPIVAVIEGDGIGREVIPVAIRVADRAVELAYGGKRGIIWWELLAGKKALKEKGELLPKETIEGIATVKLALKGPLETPVGSGHRSLNVTLRKVLDLYANVRPVQYYGAPTPFAYADKVDFIIFRENTEDVYAGIEWKAFTEEARKVLEFLEREFGIKVREDSGLSLKPISKFATQRIMRKALQWAVDKGRRVVTIMHKGNIMKFTEGAFREWCYEVAEKEFSEYVSIGEEKPGKILVNDRIADNMFQQIIIKPWAYDVIVTPNLNGDYISDAAAALVGGVGMASGLNLGDYIALAEPVHGTAPDIAGKGIANPSAAILSVALLLEYMGWIEATELIRKALRKTIESGKVTADLAKPGEKALKTEEFAEEVIKAMEGL</sequence>
<keyword evidence="6" id="KW-0816">Tricarboxylic acid cycle</keyword>
<dbReference type="InterPro" id="IPR024084">
    <property type="entry name" value="IsoPropMal-DH-like_dom"/>
</dbReference>
<dbReference type="GO" id="GO:0006099">
    <property type="term" value="P:tricarboxylic acid cycle"/>
    <property type="evidence" value="ECO:0007669"/>
    <property type="project" value="UniProtKB-KW"/>
</dbReference>
<keyword evidence="10" id="KW-0560">Oxidoreductase</keyword>
<dbReference type="Proteomes" id="UP000250189">
    <property type="component" value="Chromosome"/>
</dbReference>
<dbReference type="SUPFAM" id="SSF53659">
    <property type="entry name" value="Isocitrate/Isopropylmalate dehydrogenase-like"/>
    <property type="match status" value="1"/>
</dbReference>
<evidence type="ECO:0000256" key="11">
    <source>
        <dbReference type="ARBA" id="ARBA00023211"/>
    </source>
</evidence>
<evidence type="ECO:0000259" key="18">
    <source>
        <dbReference type="SMART" id="SM01329"/>
    </source>
</evidence>
<evidence type="ECO:0000256" key="6">
    <source>
        <dbReference type="ARBA" id="ARBA00022532"/>
    </source>
</evidence>
<comment type="subunit">
    <text evidence="3">Homodimer.</text>
</comment>
<dbReference type="GO" id="GO:0051287">
    <property type="term" value="F:NAD binding"/>
    <property type="evidence" value="ECO:0007669"/>
    <property type="project" value="InterPro"/>
</dbReference>
<keyword evidence="5" id="KW-0329">Glyoxylate bypass</keyword>
<protein>
    <recommendedName>
        <fullName evidence="4">isocitrate dehydrogenase (NADP(+))</fullName>
        <ecNumber evidence="4">1.1.1.42</ecNumber>
    </recommendedName>
</protein>
<feature type="site" description="Critical for catalysis" evidence="16">
    <location>
        <position position="155"/>
    </location>
</feature>
<keyword evidence="7" id="KW-0479">Metal-binding</keyword>
<dbReference type="Gene3D" id="3.40.718.10">
    <property type="entry name" value="Isopropylmalate Dehydrogenase"/>
    <property type="match status" value="1"/>
</dbReference>
<feature type="binding site" evidence="14">
    <location>
        <position position="336"/>
    </location>
    <ligand>
        <name>NADP(+)</name>
        <dbReference type="ChEBI" id="CHEBI:58349"/>
    </ligand>
</feature>
<feature type="binding site" evidence="13">
    <location>
        <position position="115"/>
    </location>
    <ligand>
        <name>D-threo-isocitrate</name>
        <dbReference type="ChEBI" id="CHEBI:15562"/>
    </ligand>
</feature>
<dbReference type="GO" id="GO:0004450">
    <property type="term" value="F:isocitrate dehydrogenase (NADP+) activity"/>
    <property type="evidence" value="ECO:0007669"/>
    <property type="project" value="UniProtKB-EC"/>
</dbReference>
<feature type="domain" description="Isopropylmalate dehydrogenase-like" evidence="18">
    <location>
        <begin position="26"/>
        <end position="394"/>
    </location>
</feature>
<evidence type="ECO:0000256" key="1">
    <source>
        <dbReference type="ARBA" id="ARBA00001936"/>
    </source>
</evidence>
<dbReference type="SMART" id="SM01329">
    <property type="entry name" value="Iso_dh"/>
    <property type="match status" value="1"/>
</dbReference>
<reference evidence="19 20" key="1">
    <citation type="submission" date="2016-04" db="EMBL/GenBank/DDBJ databases">
        <title>Complete genome sequence of Thermococcus chitonophagus type strain GC74.</title>
        <authorList>
            <person name="Oger P.M."/>
        </authorList>
    </citation>
    <scope>NUCLEOTIDE SEQUENCE [LARGE SCALE GENOMIC DNA]</scope>
    <source>
        <strain evidence="19 20">GC74</strain>
    </source>
</reference>
<dbReference type="PANTHER" id="PTHR43504">
    <property type="entry name" value="ISOCITRATE DEHYDROGENASE [NADP]"/>
    <property type="match status" value="1"/>
</dbReference>
<evidence type="ECO:0000256" key="4">
    <source>
        <dbReference type="ARBA" id="ARBA00013013"/>
    </source>
</evidence>